<keyword evidence="1" id="KW-0472">Membrane</keyword>
<dbReference type="EMBL" id="BPLQ01014754">
    <property type="protein sequence ID" value="GIY82911.1"/>
    <property type="molecule type" value="Genomic_DNA"/>
</dbReference>
<name>A0AAV4WJ65_9ARAC</name>
<dbReference type="AlphaFoldDB" id="A0AAV4WJ65"/>
<accession>A0AAV4WJ65</accession>
<dbReference type="Proteomes" id="UP001054837">
    <property type="component" value="Unassembled WGS sequence"/>
</dbReference>
<protein>
    <submittedName>
        <fullName evidence="2">Uncharacterized protein</fullName>
    </submittedName>
</protein>
<comment type="caution">
    <text evidence="2">The sequence shown here is derived from an EMBL/GenBank/DDBJ whole genome shotgun (WGS) entry which is preliminary data.</text>
</comment>
<reference evidence="2 3" key="1">
    <citation type="submission" date="2021-06" db="EMBL/GenBank/DDBJ databases">
        <title>Caerostris darwini draft genome.</title>
        <authorList>
            <person name="Kono N."/>
            <person name="Arakawa K."/>
        </authorList>
    </citation>
    <scope>NUCLEOTIDE SEQUENCE [LARGE SCALE GENOMIC DNA]</scope>
</reference>
<evidence type="ECO:0000313" key="3">
    <source>
        <dbReference type="Proteomes" id="UP001054837"/>
    </source>
</evidence>
<keyword evidence="1" id="KW-1133">Transmembrane helix</keyword>
<organism evidence="2 3">
    <name type="scientific">Caerostris darwini</name>
    <dbReference type="NCBI Taxonomy" id="1538125"/>
    <lineage>
        <taxon>Eukaryota</taxon>
        <taxon>Metazoa</taxon>
        <taxon>Ecdysozoa</taxon>
        <taxon>Arthropoda</taxon>
        <taxon>Chelicerata</taxon>
        <taxon>Arachnida</taxon>
        <taxon>Araneae</taxon>
        <taxon>Araneomorphae</taxon>
        <taxon>Entelegynae</taxon>
        <taxon>Araneoidea</taxon>
        <taxon>Araneidae</taxon>
        <taxon>Caerostris</taxon>
    </lineage>
</organism>
<evidence type="ECO:0000313" key="2">
    <source>
        <dbReference type="EMBL" id="GIY82911.1"/>
    </source>
</evidence>
<evidence type="ECO:0000256" key="1">
    <source>
        <dbReference type="SAM" id="Phobius"/>
    </source>
</evidence>
<feature type="transmembrane region" description="Helical" evidence="1">
    <location>
        <begin position="55"/>
        <end position="75"/>
    </location>
</feature>
<proteinExistence type="predicted"/>
<sequence>MRVLHPQLSEVDSEMRALHPQLSGWNCSGKRYSPGGIPFLGEQIRNGAHVIKMSTTLFLVSLLLVYLFLSISFSLSSTKTGPHLG</sequence>
<keyword evidence="3" id="KW-1185">Reference proteome</keyword>
<gene>
    <name evidence="2" type="ORF">CDAR_527191</name>
</gene>
<keyword evidence="1" id="KW-0812">Transmembrane</keyword>